<protein>
    <submittedName>
        <fullName evidence="2">Uncharacterized protein</fullName>
    </submittedName>
</protein>
<gene>
    <name evidence="2" type="ORF">DFP94_1011213</name>
</gene>
<evidence type="ECO:0000256" key="1">
    <source>
        <dbReference type="SAM" id="Phobius"/>
    </source>
</evidence>
<feature type="transmembrane region" description="Helical" evidence="1">
    <location>
        <begin position="45"/>
        <end position="64"/>
    </location>
</feature>
<dbReference type="EMBL" id="QPJW01000001">
    <property type="protein sequence ID" value="RCX23612.1"/>
    <property type="molecule type" value="Genomic_DNA"/>
</dbReference>
<dbReference type="RefSeq" id="WP_114495465.1">
    <property type="nucleotide sequence ID" value="NZ_QPJW01000001.1"/>
</dbReference>
<proteinExistence type="predicted"/>
<dbReference type="Proteomes" id="UP000253090">
    <property type="component" value="Unassembled WGS sequence"/>
</dbReference>
<name>A0A369BPR0_9BACL</name>
<evidence type="ECO:0000313" key="3">
    <source>
        <dbReference type="Proteomes" id="UP000253090"/>
    </source>
</evidence>
<keyword evidence="1" id="KW-0472">Membrane</keyword>
<organism evidence="2 3">
    <name type="scientific">Fontibacillus phaseoli</name>
    <dbReference type="NCBI Taxonomy" id="1416533"/>
    <lineage>
        <taxon>Bacteria</taxon>
        <taxon>Bacillati</taxon>
        <taxon>Bacillota</taxon>
        <taxon>Bacilli</taxon>
        <taxon>Bacillales</taxon>
        <taxon>Paenibacillaceae</taxon>
        <taxon>Fontibacillus</taxon>
    </lineage>
</organism>
<evidence type="ECO:0000313" key="2">
    <source>
        <dbReference type="EMBL" id="RCX23612.1"/>
    </source>
</evidence>
<comment type="caution">
    <text evidence="2">The sequence shown here is derived from an EMBL/GenBank/DDBJ whole genome shotgun (WGS) entry which is preliminary data.</text>
</comment>
<accession>A0A369BPR0</accession>
<keyword evidence="1" id="KW-1133">Transmembrane helix</keyword>
<dbReference type="AlphaFoldDB" id="A0A369BPR0"/>
<keyword evidence="1" id="KW-0812">Transmembrane</keyword>
<sequence>MWLYVVIIALVVIAAVGTLIIGNSKENRTGNPDYDQRTKKNLVKLTLIYGGSILVIALLLVGLLDLSS</sequence>
<keyword evidence="3" id="KW-1185">Reference proteome</keyword>
<reference evidence="2 3" key="1">
    <citation type="submission" date="2018-07" db="EMBL/GenBank/DDBJ databases">
        <title>Genomic Encyclopedia of Type Strains, Phase III (KMG-III): the genomes of soil and plant-associated and newly described type strains.</title>
        <authorList>
            <person name="Whitman W."/>
        </authorList>
    </citation>
    <scope>NUCLEOTIDE SEQUENCE [LARGE SCALE GENOMIC DNA]</scope>
    <source>
        <strain evidence="2 3">CECT 8333</strain>
    </source>
</reference>
<feature type="transmembrane region" description="Helical" evidence="1">
    <location>
        <begin position="6"/>
        <end position="24"/>
    </location>
</feature>